<dbReference type="GO" id="GO:0016192">
    <property type="term" value="P:vesicle-mediated transport"/>
    <property type="evidence" value="ECO:0007669"/>
    <property type="project" value="InterPro"/>
</dbReference>
<dbReference type="PANTHER" id="PTHR11753">
    <property type="entry name" value="ADAPTOR COMPLEXES SMALL SUBUNIT FAMILY"/>
    <property type="match status" value="1"/>
</dbReference>
<keyword evidence="9" id="KW-1185">Reference proteome</keyword>
<dbReference type="InterPro" id="IPR016635">
    <property type="entry name" value="AP_complex_ssu"/>
</dbReference>
<dbReference type="EMBL" id="CAUJNA010000347">
    <property type="protein sequence ID" value="CAJ1375915.1"/>
    <property type="molecule type" value="Genomic_DNA"/>
</dbReference>
<name>A0AA36MPX3_9DINO</name>
<gene>
    <name evidence="8" type="ORF">EVOR1521_LOCUS5096</name>
</gene>
<proteinExistence type="inferred from homology"/>
<feature type="compositionally biased region" description="Low complexity" evidence="6">
    <location>
        <begin position="20"/>
        <end position="29"/>
    </location>
</feature>
<dbReference type="Pfam" id="PF01217">
    <property type="entry name" value="Clat_adaptor_s"/>
    <property type="match status" value="1"/>
</dbReference>
<dbReference type="SUPFAM" id="SSF64356">
    <property type="entry name" value="SNARE-like"/>
    <property type="match status" value="1"/>
</dbReference>
<evidence type="ECO:0000256" key="2">
    <source>
        <dbReference type="ARBA" id="ARBA00006972"/>
    </source>
</evidence>
<evidence type="ECO:0000259" key="7">
    <source>
        <dbReference type="Pfam" id="PF01217"/>
    </source>
</evidence>
<dbReference type="GO" id="GO:0012505">
    <property type="term" value="C:endomembrane system"/>
    <property type="evidence" value="ECO:0007669"/>
    <property type="project" value="UniProtKB-SubCell"/>
</dbReference>
<evidence type="ECO:0000256" key="5">
    <source>
        <dbReference type="ARBA" id="ARBA00023136"/>
    </source>
</evidence>
<keyword evidence="5" id="KW-0472">Membrane</keyword>
<accession>A0AA36MPX3</accession>
<dbReference type="Gene3D" id="3.30.450.60">
    <property type="match status" value="1"/>
</dbReference>
<dbReference type="InterPro" id="IPR022775">
    <property type="entry name" value="AP_mu_sigma_su"/>
</dbReference>
<reference evidence="8" key="1">
    <citation type="submission" date="2023-08" db="EMBL/GenBank/DDBJ databases">
        <authorList>
            <person name="Chen Y."/>
            <person name="Shah S."/>
            <person name="Dougan E. K."/>
            <person name="Thang M."/>
            <person name="Chan C."/>
        </authorList>
    </citation>
    <scope>NUCLEOTIDE SEQUENCE</scope>
</reference>
<dbReference type="Proteomes" id="UP001178507">
    <property type="component" value="Unassembled WGS sequence"/>
</dbReference>
<dbReference type="GO" id="GO:0030117">
    <property type="term" value="C:membrane coat"/>
    <property type="evidence" value="ECO:0007669"/>
    <property type="project" value="InterPro"/>
</dbReference>
<dbReference type="GO" id="GO:0006886">
    <property type="term" value="P:intracellular protein transport"/>
    <property type="evidence" value="ECO:0007669"/>
    <property type="project" value="InterPro"/>
</dbReference>
<evidence type="ECO:0000313" key="9">
    <source>
        <dbReference type="Proteomes" id="UP001178507"/>
    </source>
</evidence>
<protein>
    <recommendedName>
        <fullName evidence="7">AP complex mu/sigma subunit domain-containing protein</fullName>
    </recommendedName>
</protein>
<evidence type="ECO:0000256" key="6">
    <source>
        <dbReference type="SAM" id="MobiDB-lite"/>
    </source>
</evidence>
<dbReference type="InterPro" id="IPR000804">
    <property type="entry name" value="Clathrin_sm-chain_CS"/>
</dbReference>
<comment type="subcellular location">
    <subcellularLocation>
        <location evidence="1">Endomembrane system</location>
    </subcellularLocation>
</comment>
<dbReference type="InterPro" id="IPR011012">
    <property type="entry name" value="Longin-like_dom_sf"/>
</dbReference>
<comment type="similarity">
    <text evidence="2">Belongs to the adaptor complexes small subunit family.</text>
</comment>
<keyword evidence="3" id="KW-0813">Transport</keyword>
<dbReference type="InterPro" id="IPR037151">
    <property type="entry name" value="AlkB-like_sf"/>
</dbReference>
<evidence type="ECO:0000313" key="8">
    <source>
        <dbReference type="EMBL" id="CAJ1375915.1"/>
    </source>
</evidence>
<dbReference type="AlphaFoldDB" id="A0AA36MPX3"/>
<feature type="domain" description="AP complex mu/sigma subunit" evidence="7">
    <location>
        <begin position="262"/>
        <end position="397"/>
    </location>
</feature>
<evidence type="ECO:0000256" key="4">
    <source>
        <dbReference type="ARBA" id="ARBA00022927"/>
    </source>
</evidence>
<evidence type="ECO:0000256" key="1">
    <source>
        <dbReference type="ARBA" id="ARBA00004308"/>
    </source>
</evidence>
<comment type="caution">
    <text evidence="8">The sequence shown here is derived from an EMBL/GenBank/DDBJ whole genome shotgun (WGS) entry which is preliminary data.</text>
</comment>
<dbReference type="Gene3D" id="2.60.120.590">
    <property type="entry name" value="Alpha-ketoglutarate-dependent dioxygenase AlkB-like"/>
    <property type="match status" value="1"/>
</dbReference>
<keyword evidence="4" id="KW-0653">Protein transport</keyword>
<feature type="region of interest" description="Disordered" evidence="6">
    <location>
        <begin position="1"/>
        <end position="44"/>
    </location>
</feature>
<evidence type="ECO:0000256" key="3">
    <source>
        <dbReference type="ARBA" id="ARBA00022448"/>
    </source>
</evidence>
<sequence length="407" mass="45079">MAARLVAKPDAEIEAAPDTSAAQSAPGSAAHGGGAGSGAAGAAGGVPASKSWNRAIIQTRLESLPPNFSTTQLVSISCAYGEDSGASFVARRFKLGPSDQSLAGEAQLVMLRGNSNSMEVEETASSVGCYRCELRSERPVLRLELRYDSGAREEMELPLSHALDGRHFFRPEVPKPIVPAVFELKLGGGALCTMEGQTQRLFQHRVPRARAGSTSIRVNLTWRWITNHSRSCRQRSRSRTMQDTVCHGIEVFIRRVQQSWCEGKARLLRFYYDVAVDRQKHIVQGIYRLVSTRADDSCCCFVEDDTLFGPDHKIIYRHFATLYFIFVADGAESELGVLDLIQVFVQVLDNCFENVCELDLIYHFDRVNYILDEIVMAGMVLETNADLILKAVKETKQLEQEGSTFGF</sequence>
<feature type="compositionally biased region" description="Gly residues" evidence="6">
    <location>
        <begin position="30"/>
        <end position="44"/>
    </location>
</feature>
<dbReference type="PROSITE" id="PS00989">
    <property type="entry name" value="CLAT_ADAPTOR_S"/>
    <property type="match status" value="1"/>
</dbReference>
<dbReference type="SUPFAM" id="SSF51197">
    <property type="entry name" value="Clavaminate synthase-like"/>
    <property type="match status" value="1"/>
</dbReference>
<organism evidence="8 9">
    <name type="scientific">Effrenium voratum</name>
    <dbReference type="NCBI Taxonomy" id="2562239"/>
    <lineage>
        <taxon>Eukaryota</taxon>
        <taxon>Sar</taxon>
        <taxon>Alveolata</taxon>
        <taxon>Dinophyceae</taxon>
        <taxon>Suessiales</taxon>
        <taxon>Symbiodiniaceae</taxon>
        <taxon>Effrenium</taxon>
    </lineage>
</organism>